<keyword evidence="2" id="KW-0413">Isomerase</keyword>
<gene>
    <name evidence="3" type="ORF">H4K34_17350</name>
</gene>
<dbReference type="EMBL" id="CP060139">
    <property type="protein sequence ID" value="QNR24114.1"/>
    <property type="molecule type" value="Genomic_DNA"/>
</dbReference>
<keyword evidence="4" id="KW-1185">Reference proteome</keyword>
<dbReference type="InterPro" id="IPR003719">
    <property type="entry name" value="Phenazine_PhzF-like"/>
</dbReference>
<dbReference type="PANTHER" id="PTHR13774">
    <property type="entry name" value="PHENAZINE BIOSYNTHESIS PROTEIN"/>
    <property type="match status" value="1"/>
</dbReference>
<dbReference type="Pfam" id="PF02567">
    <property type="entry name" value="PhzC-PhzF"/>
    <property type="match status" value="1"/>
</dbReference>
<dbReference type="GO" id="GO:0005737">
    <property type="term" value="C:cytoplasm"/>
    <property type="evidence" value="ECO:0007669"/>
    <property type="project" value="TreeGrafter"/>
</dbReference>
<dbReference type="GO" id="GO:0016853">
    <property type="term" value="F:isomerase activity"/>
    <property type="evidence" value="ECO:0007669"/>
    <property type="project" value="UniProtKB-KW"/>
</dbReference>
<dbReference type="RefSeq" id="WP_210758648.1">
    <property type="nucleotide sequence ID" value="NZ_CP060139.1"/>
</dbReference>
<protein>
    <submittedName>
        <fullName evidence="3">PhzF family phenazine biosynthesis protein</fullName>
    </submittedName>
</protein>
<evidence type="ECO:0000256" key="2">
    <source>
        <dbReference type="ARBA" id="ARBA00023235"/>
    </source>
</evidence>
<sequence length="263" mass="29376">MDNFCICTVFHDRDNGYRGNTAAVIEISESWSHEEMAAMAQEMQQPATTYLQATKPGHYKVWWFAPDSEIGLCGHGSLAAAAYLHQIKGESKAVLHYADGFVKIGFDDSDYFLWIEPIEVIDHGKMPDGLEAALGQEVHDYFSTSNKDLVLLKSEQAVRDMKPDFKALAQLEPFGYTVTAPGDSVDFVSRTLVPKVQQLEDHATGSSHAILSPFWSERLLKNEMEALQLSPRGGRFHCEMHMNQVLLKGKAQIWVQGQSKAKA</sequence>
<dbReference type="PIRSF" id="PIRSF016184">
    <property type="entry name" value="PhzC_PhzF"/>
    <property type="match status" value="1"/>
</dbReference>
<accession>A0A7H0VEG6</accession>
<organism evidence="3 4">
    <name type="scientific">Croceimicrobium hydrocarbonivorans</name>
    <dbReference type="NCBI Taxonomy" id="2761580"/>
    <lineage>
        <taxon>Bacteria</taxon>
        <taxon>Pseudomonadati</taxon>
        <taxon>Bacteroidota</taxon>
        <taxon>Flavobacteriia</taxon>
        <taxon>Flavobacteriales</taxon>
        <taxon>Owenweeksiaceae</taxon>
        <taxon>Croceimicrobium</taxon>
    </lineage>
</organism>
<dbReference type="AlphaFoldDB" id="A0A7H0VEG6"/>
<evidence type="ECO:0000256" key="1">
    <source>
        <dbReference type="ARBA" id="ARBA00008270"/>
    </source>
</evidence>
<name>A0A7H0VEG6_9FLAO</name>
<reference evidence="3 4" key="1">
    <citation type="submission" date="2020-08" db="EMBL/GenBank/DDBJ databases">
        <title>Croceimicrobium hydrocarbonivorans gen. nov., sp. nov., a novel marine bacterium isolated from a bacterial consortium that degrades polyethylene terephthalate.</title>
        <authorList>
            <person name="Liu R."/>
        </authorList>
    </citation>
    <scope>NUCLEOTIDE SEQUENCE [LARGE SCALE GENOMIC DNA]</scope>
    <source>
        <strain evidence="3 4">A20-9</strain>
    </source>
</reference>
<proteinExistence type="inferred from homology"/>
<evidence type="ECO:0000313" key="4">
    <source>
        <dbReference type="Proteomes" id="UP000516305"/>
    </source>
</evidence>
<dbReference type="KEGG" id="chyd:H4K34_17350"/>
<evidence type="ECO:0000313" key="3">
    <source>
        <dbReference type="EMBL" id="QNR24114.1"/>
    </source>
</evidence>
<dbReference type="SUPFAM" id="SSF54506">
    <property type="entry name" value="Diaminopimelate epimerase-like"/>
    <property type="match status" value="1"/>
</dbReference>
<comment type="similarity">
    <text evidence="1">Belongs to the PhzF family.</text>
</comment>
<dbReference type="Proteomes" id="UP000516305">
    <property type="component" value="Chromosome"/>
</dbReference>
<dbReference type="Gene3D" id="3.10.310.10">
    <property type="entry name" value="Diaminopimelate Epimerase, Chain A, domain 1"/>
    <property type="match status" value="2"/>
</dbReference>
<dbReference type="PANTHER" id="PTHR13774:SF17">
    <property type="entry name" value="PHENAZINE BIOSYNTHESIS-LIKE DOMAIN-CONTAINING PROTEIN"/>
    <property type="match status" value="1"/>
</dbReference>